<keyword evidence="10" id="KW-0732">Signal</keyword>
<keyword evidence="4" id="KW-0964">Secreted</keyword>
<dbReference type="FunFam" id="2.160.20.10:FF:000004">
    <property type="entry name" value="Pectin lyase-like superfamily protein"/>
    <property type="match status" value="1"/>
</dbReference>
<dbReference type="GO" id="GO:0071555">
    <property type="term" value="P:cell wall organization"/>
    <property type="evidence" value="ECO:0007669"/>
    <property type="project" value="UniProtKB-KW"/>
</dbReference>
<dbReference type="SMART" id="SM00710">
    <property type="entry name" value="PbH1"/>
    <property type="match status" value="5"/>
</dbReference>
<keyword evidence="7" id="KW-0961">Cell wall biogenesis/degradation</keyword>
<feature type="signal peptide" evidence="10">
    <location>
        <begin position="1"/>
        <end position="26"/>
    </location>
</feature>
<evidence type="ECO:0000256" key="4">
    <source>
        <dbReference type="ARBA" id="ARBA00022525"/>
    </source>
</evidence>
<accession>A0AAN7JMZ9</accession>
<dbReference type="PROSITE" id="PS00502">
    <property type="entry name" value="POLYGALACTURONASE"/>
    <property type="match status" value="1"/>
</dbReference>
<dbReference type="SUPFAM" id="SSF51126">
    <property type="entry name" value="Pectin lyase-like"/>
    <property type="match status" value="1"/>
</dbReference>
<comment type="caution">
    <text evidence="11">The sequence shown here is derived from an EMBL/GenBank/DDBJ whole genome shotgun (WGS) entry which is preliminary data.</text>
</comment>
<evidence type="ECO:0000256" key="10">
    <source>
        <dbReference type="SAM" id="SignalP"/>
    </source>
</evidence>
<dbReference type="AlphaFoldDB" id="A0AAN7JMZ9"/>
<evidence type="ECO:0000256" key="6">
    <source>
        <dbReference type="ARBA" id="ARBA00023295"/>
    </source>
</evidence>
<dbReference type="InterPro" id="IPR012334">
    <property type="entry name" value="Pectin_lyas_fold"/>
</dbReference>
<proteinExistence type="inferred from homology"/>
<reference evidence="11 12" key="1">
    <citation type="journal article" date="2023" name="Hortic Res">
        <title>Pangenome of water caltrop reveals structural variations and asymmetric subgenome divergence after allopolyploidization.</title>
        <authorList>
            <person name="Zhang X."/>
            <person name="Chen Y."/>
            <person name="Wang L."/>
            <person name="Yuan Y."/>
            <person name="Fang M."/>
            <person name="Shi L."/>
            <person name="Lu R."/>
            <person name="Comes H.P."/>
            <person name="Ma Y."/>
            <person name="Chen Y."/>
            <person name="Huang G."/>
            <person name="Zhou Y."/>
            <person name="Zheng Z."/>
            <person name="Qiu Y."/>
        </authorList>
    </citation>
    <scope>NUCLEOTIDE SEQUENCE [LARGE SCALE GENOMIC DNA]</scope>
    <source>
        <tissue evidence="11">Roots</tissue>
    </source>
</reference>
<dbReference type="PANTHER" id="PTHR31375">
    <property type="match status" value="1"/>
</dbReference>
<keyword evidence="5 9" id="KW-0378">Hydrolase</keyword>
<dbReference type="GO" id="GO:0005975">
    <property type="term" value="P:carbohydrate metabolic process"/>
    <property type="evidence" value="ECO:0007669"/>
    <property type="project" value="InterPro"/>
</dbReference>
<evidence type="ECO:0008006" key="13">
    <source>
        <dbReference type="Google" id="ProtNLM"/>
    </source>
</evidence>
<dbReference type="GO" id="GO:0004650">
    <property type="term" value="F:polygalacturonase activity"/>
    <property type="evidence" value="ECO:0007669"/>
    <property type="project" value="InterPro"/>
</dbReference>
<organism evidence="11 12">
    <name type="scientific">Trapa incisa</name>
    <dbReference type="NCBI Taxonomy" id="236973"/>
    <lineage>
        <taxon>Eukaryota</taxon>
        <taxon>Viridiplantae</taxon>
        <taxon>Streptophyta</taxon>
        <taxon>Embryophyta</taxon>
        <taxon>Tracheophyta</taxon>
        <taxon>Spermatophyta</taxon>
        <taxon>Magnoliopsida</taxon>
        <taxon>eudicotyledons</taxon>
        <taxon>Gunneridae</taxon>
        <taxon>Pentapetalae</taxon>
        <taxon>rosids</taxon>
        <taxon>malvids</taxon>
        <taxon>Myrtales</taxon>
        <taxon>Lythraceae</taxon>
        <taxon>Trapa</taxon>
    </lineage>
</organism>
<dbReference type="Pfam" id="PF00295">
    <property type="entry name" value="Glyco_hydro_28"/>
    <property type="match status" value="1"/>
</dbReference>
<evidence type="ECO:0000256" key="9">
    <source>
        <dbReference type="RuleBase" id="RU361169"/>
    </source>
</evidence>
<evidence type="ECO:0000256" key="3">
    <source>
        <dbReference type="ARBA" id="ARBA00022512"/>
    </source>
</evidence>
<dbReference type="InterPro" id="IPR000743">
    <property type="entry name" value="Glyco_hydro_28"/>
</dbReference>
<evidence type="ECO:0000313" key="12">
    <source>
        <dbReference type="Proteomes" id="UP001345219"/>
    </source>
</evidence>
<name>A0AAN7JMZ9_9MYRT</name>
<evidence type="ECO:0000256" key="7">
    <source>
        <dbReference type="ARBA" id="ARBA00023316"/>
    </source>
</evidence>
<evidence type="ECO:0000256" key="8">
    <source>
        <dbReference type="PROSITE-ProRule" id="PRU10052"/>
    </source>
</evidence>
<dbReference type="Proteomes" id="UP001345219">
    <property type="component" value="Chromosome 21"/>
</dbReference>
<keyword evidence="3" id="KW-0134">Cell wall</keyword>
<sequence>MAGPGRHHALRLLSLLVLAWATSTRAAYNVLTYGTKADGATDSTAAFLRAWAAACGSTRDATVYVPKGKYLIGAVDFRGPCKSRIVFRVDGALVAPADYRVIGKSDYWIRFVKVNNILYVGGNLDARGAGYWACRRSGRSCPTGARSLTFNWSNNVVITSVTSVNSQVTHLTINNCNNVVVRSVRLYAPDQSPNTDGVHVQGSTGVTISKSIFMTGDDCISIGPNTKSLLMTNLMCGPGHGVSIGSLGRDYNEGGVQDVMLVNSVFVGSDNGVRIKTWARPTTSFVKNVVFQNLVMRNVQNPIIIDQNYCPSNRGCPNQSSGVKISGVTYKNIRGTSATPVAVTLECSRSNPCTGIQLQDINLMYMNKLTTSSCSNVRGTSTGASVVLSGCLSS</sequence>
<evidence type="ECO:0000256" key="5">
    <source>
        <dbReference type="ARBA" id="ARBA00022801"/>
    </source>
</evidence>
<dbReference type="InterPro" id="IPR006626">
    <property type="entry name" value="PbH1"/>
</dbReference>
<feature type="active site" evidence="8">
    <location>
        <position position="240"/>
    </location>
</feature>
<comment type="similarity">
    <text evidence="2 9">Belongs to the glycosyl hydrolase 28 family.</text>
</comment>
<dbReference type="InterPro" id="IPR011050">
    <property type="entry name" value="Pectin_lyase_fold/virulence"/>
</dbReference>
<gene>
    <name evidence="11" type="ORF">SAY87_027779</name>
</gene>
<feature type="chain" id="PRO_5043038746" description="Polygalacturonase" evidence="10">
    <location>
        <begin position="27"/>
        <end position="394"/>
    </location>
</feature>
<evidence type="ECO:0000256" key="1">
    <source>
        <dbReference type="ARBA" id="ARBA00004191"/>
    </source>
</evidence>
<evidence type="ECO:0000256" key="2">
    <source>
        <dbReference type="ARBA" id="ARBA00008834"/>
    </source>
</evidence>
<keyword evidence="6 9" id="KW-0326">Glycosidase</keyword>
<dbReference type="Gene3D" id="2.160.20.10">
    <property type="entry name" value="Single-stranded right-handed beta-helix, Pectin lyase-like"/>
    <property type="match status" value="1"/>
</dbReference>
<evidence type="ECO:0000313" key="11">
    <source>
        <dbReference type="EMBL" id="KAK4750330.1"/>
    </source>
</evidence>
<comment type="subcellular location">
    <subcellularLocation>
        <location evidence="1">Secreted</location>
        <location evidence="1">Cell wall</location>
    </subcellularLocation>
</comment>
<dbReference type="EMBL" id="JAXIOK010000018">
    <property type="protein sequence ID" value="KAK4750330.1"/>
    <property type="molecule type" value="Genomic_DNA"/>
</dbReference>
<keyword evidence="12" id="KW-1185">Reference proteome</keyword>
<protein>
    <recommendedName>
        <fullName evidence="13">Polygalacturonase</fullName>
    </recommendedName>
</protein>